<gene>
    <name evidence="4" type="ORF">H8S33_15140</name>
</gene>
<keyword evidence="5" id="KW-1185">Reference proteome</keyword>
<dbReference type="PANTHER" id="PTHR30204">
    <property type="entry name" value="REDOX-CYCLING DRUG-SENSING TRANSCRIPTIONAL ACTIVATOR SOXR"/>
    <property type="match status" value="1"/>
</dbReference>
<dbReference type="InterPro" id="IPR000551">
    <property type="entry name" value="MerR-type_HTH_dom"/>
</dbReference>
<protein>
    <submittedName>
        <fullName evidence="4">MerR family transcriptional regulator</fullName>
    </submittedName>
</protein>
<dbReference type="InterPro" id="IPR009061">
    <property type="entry name" value="DNA-bd_dom_put_sf"/>
</dbReference>
<proteinExistence type="predicted"/>
<dbReference type="SUPFAM" id="SSF46955">
    <property type="entry name" value="Putative DNA-binding domain"/>
    <property type="match status" value="1"/>
</dbReference>
<organism evidence="4 5">
    <name type="scientific">Ornithinibacillus hominis</name>
    <dbReference type="NCBI Taxonomy" id="2763055"/>
    <lineage>
        <taxon>Bacteria</taxon>
        <taxon>Bacillati</taxon>
        <taxon>Bacillota</taxon>
        <taxon>Bacilli</taxon>
        <taxon>Bacillales</taxon>
        <taxon>Bacillaceae</taxon>
        <taxon>Ornithinibacillus</taxon>
    </lineage>
</organism>
<dbReference type="PRINTS" id="PR00040">
    <property type="entry name" value="HTHMERR"/>
</dbReference>
<dbReference type="Proteomes" id="UP000637359">
    <property type="component" value="Unassembled WGS sequence"/>
</dbReference>
<dbReference type="AlphaFoldDB" id="A0A923L7U9"/>
<dbReference type="GO" id="GO:0003677">
    <property type="term" value="F:DNA binding"/>
    <property type="evidence" value="ECO:0007669"/>
    <property type="project" value="UniProtKB-KW"/>
</dbReference>
<dbReference type="CDD" id="cd01106">
    <property type="entry name" value="HTH_TipAL-Mta"/>
    <property type="match status" value="1"/>
</dbReference>
<name>A0A923L7U9_9BACI</name>
<dbReference type="Gene3D" id="1.10.1660.10">
    <property type="match status" value="1"/>
</dbReference>
<dbReference type="PROSITE" id="PS00552">
    <property type="entry name" value="HTH_MERR_1"/>
    <property type="match status" value="1"/>
</dbReference>
<dbReference type="EMBL" id="JACOOL010000012">
    <property type="protein sequence ID" value="MBC5638130.1"/>
    <property type="molecule type" value="Genomic_DNA"/>
</dbReference>
<dbReference type="InterPro" id="IPR047057">
    <property type="entry name" value="MerR_fam"/>
</dbReference>
<dbReference type="Gene3D" id="6.10.250.360">
    <property type="match status" value="1"/>
</dbReference>
<evidence type="ECO:0000313" key="5">
    <source>
        <dbReference type="Proteomes" id="UP000637359"/>
    </source>
</evidence>
<reference evidence="4" key="1">
    <citation type="submission" date="2020-08" db="EMBL/GenBank/DDBJ databases">
        <title>Genome public.</title>
        <authorList>
            <person name="Liu C."/>
            <person name="Sun Q."/>
        </authorList>
    </citation>
    <scope>NUCLEOTIDE SEQUENCE</scope>
    <source>
        <strain evidence="4">BX22</strain>
    </source>
</reference>
<keyword evidence="2" id="KW-0175">Coiled coil</keyword>
<feature type="domain" description="HTH merR-type" evidence="3">
    <location>
        <begin position="5"/>
        <end position="74"/>
    </location>
</feature>
<comment type="caution">
    <text evidence="4">The sequence shown here is derived from an EMBL/GenBank/DDBJ whole genome shotgun (WGS) entry which is preliminary data.</text>
</comment>
<evidence type="ECO:0000313" key="4">
    <source>
        <dbReference type="EMBL" id="MBC5638130.1"/>
    </source>
</evidence>
<dbReference type="PANTHER" id="PTHR30204:SF96">
    <property type="entry name" value="CHROMOSOME-ANCHORING PROTEIN RACA"/>
    <property type="match status" value="1"/>
</dbReference>
<accession>A0A923L7U9</accession>
<dbReference type="SMART" id="SM00422">
    <property type="entry name" value="HTH_MERR"/>
    <property type="match status" value="1"/>
</dbReference>
<dbReference type="GO" id="GO:0003700">
    <property type="term" value="F:DNA-binding transcription factor activity"/>
    <property type="evidence" value="ECO:0007669"/>
    <property type="project" value="InterPro"/>
</dbReference>
<sequence>MGKQSYLIGEFSKRTGISIRTLHYYDELGLLRPEKHPSSGHRLYKDEDVVTLQKIVSLKFLGYSLDTIGEMLNQKSFTVSLNSTLNLHVKKLEEEKENIERSLAAIKRTIMILEEEGEVESSVLLSLISSIQTEPHQKEWLEKYQLESVAELIESKTEDEKLAIDKEYIKVSKGLKRLYGRPFEDKEVKELVESYMEAVFKFLGEDVVTELGEIDLEEEKIIELETMVPSPFSKEEEEWLAKAMEYYMERST</sequence>
<dbReference type="RefSeq" id="WP_186870833.1">
    <property type="nucleotide sequence ID" value="NZ_JACOOL010000012.1"/>
</dbReference>
<dbReference type="PROSITE" id="PS50937">
    <property type="entry name" value="HTH_MERR_2"/>
    <property type="match status" value="1"/>
</dbReference>
<evidence type="ECO:0000256" key="2">
    <source>
        <dbReference type="SAM" id="Coils"/>
    </source>
</evidence>
<dbReference type="Pfam" id="PF13411">
    <property type="entry name" value="MerR_1"/>
    <property type="match status" value="1"/>
</dbReference>
<evidence type="ECO:0000259" key="3">
    <source>
        <dbReference type="PROSITE" id="PS50937"/>
    </source>
</evidence>
<evidence type="ECO:0000256" key="1">
    <source>
        <dbReference type="ARBA" id="ARBA00023125"/>
    </source>
</evidence>
<keyword evidence="1" id="KW-0238">DNA-binding</keyword>
<feature type="coiled-coil region" evidence="2">
    <location>
        <begin position="82"/>
        <end position="116"/>
    </location>
</feature>